<keyword evidence="5" id="KW-1185">Reference proteome</keyword>
<proteinExistence type="inferred from homology"/>
<evidence type="ECO:0000256" key="3">
    <source>
        <dbReference type="PROSITE-ProRule" id="PRU00679"/>
    </source>
</evidence>
<dbReference type="GO" id="GO:0016787">
    <property type="term" value="F:hydrolase activity"/>
    <property type="evidence" value="ECO:0007669"/>
    <property type="project" value="UniProtKB-KW"/>
</dbReference>
<reference evidence="4 5" key="1">
    <citation type="submission" date="2018-11" db="EMBL/GenBank/DDBJ databases">
        <title>Sequencing the genomes of 1000 actinobacteria strains.</title>
        <authorList>
            <person name="Klenk H.-P."/>
        </authorList>
    </citation>
    <scope>NUCLEOTIDE SEQUENCE [LARGE SCALE GENOMIC DNA]</scope>
    <source>
        <strain evidence="4 5">DSM 44254</strain>
    </source>
</reference>
<accession>A0A3N1D687</accession>
<evidence type="ECO:0000256" key="1">
    <source>
        <dbReference type="ARBA" id="ARBA00022723"/>
    </source>
</evidence>
<gene>
    <name evidence="4" type="ORF">EDD29_6739</name>
</gene>
<dbReference type="Proteomes" id="UP000272400">
    <property type="component" value="Unassembled WGS sequence"/>
</dbReference>
<evidence type="ECO:0000313" key="5">
    <source>
        <dbReference type="Proteomes" id="UP000272400"/>
    </source>
</evidence>
<dbReference type="Gene3D" id="3.20.20.140">
    <property type="entry name" value="Metal-dependent hydrolases"/>
    <property type="match status" value="1"/>
</dbReference>
<dbReference type="RefSeq" id="WP_123668211.1">
    <property type="nucleotide sequence ID" value="NZ_RJKE01000001.1"/>
</dbReference>
<dbReference type="PANTHER" id="PTHR10819:SF3">
    <property type="entry name" value="PHOSPHOTRIESTERASE-RELATED PROTEIN"/>
    <property type="match status" value="1"/>
</dbReference>
<name>A0A3N1D687_9ACTN</name>
<dbReference type="InterPro" id="IPR001559">
    <property type="entry name" value="Phosphotriesterase"/>
</dbReference>
<protein>
    <submittedName>
        <fullName evidence="4">Phosphotriesterase-related protein</fullName>
    </submittedName>
</protein>
<dbReference type="GO" id="GO:0008270">
    <property type="term" value="F:zinc ion binding"/>
    <property type="evidence" value="ECO:0007669"/>
    <property type="project" value="InterPro"/>
</dbReference>
<comment type="similarity">
    <text evidence="3">Belongs to the metallo-dependent hydrolases superfamily. Phosphotriesterase family.</text>
</comment>
<dbReference type="Pfam" id="PF02126">
    <property type="entry name" value="PTE"/>
    <property type="match status" value="1"/>
</dbReference>
<dbReference type="EMBL" id="RJKE01000001">
    <property type="protein sequence ID" value="ROO89052.1"/>
    <property type="molecule type" value="Genomic_DNA"/>
</dbReference>
<keyword evidence="2" id="KW-0378">Hydrolase</keyword>
<comment type="caution">
    <text evidence="3">Lacks conserved residue(s) required for the propagation of feature annotation.</text>
</comment>
<dbReference type="PROSITE" id="PS51347">
    <property type="entry name" value="PHOSPHOTRIESTERASE_2"/>
    <property type="match status" value="1"/>
</dbReference>
<dbReference type="InterPro" id="IPR032466">
    <property type="entry name" value="Metal_Hydrolase"/>
</dbReference>
<sequence>MTALPLHAPTGEARIRTVTGPAQLSALTGRVLSREHLRMDLRWPVRAESDPHRWLDEELHVAAELTALRKEHELGLVVDLTCLGMGRDASALARISAASRVAVVASTGYFADPFHPVAMADMDPEQIAERLIAEIGFGMDGTSVLPGVIGEVGVWGEIPTPGEDKALRGAALAALETSLPIATYGRPGLAQLEVLLDMGVAPERIAIGQQADGADPAVHRKIAELGAYVSFGDVAHSGDASLRHALELIEAGHADRLLIGSGVTRQSHIAHYGGPGFGAVLTEFVPALRLCGVDDATLGLLTRENTLRWLSSRL</sequence>
<evidence type="ECO:0000256" key="2">
    <source>
        <dbReference type="ARBA" id="ARBA00022801"/>
    </source>
</evidence>
<dbReference type="AlphaFoldDB" id="A0A3N1D687"/>
<comment type="caution">
    <text evidence="4">The sequence shown here is derived from an EMBL/GenBank/DDBJ whole genome shotgun (WGS) entry which is preliminary data.</text>
</comment>
<evidence type="ECO:0000313" key="4">
    <source>
        <dbReference type="EMBL" id="ROO89052.1"/>
    </source>
</evidence>
<keyword evidence="1" id="KW-0479">Metal-binding</keyword>
<dbReference type="SUPFAM" id="SSF51556">
    <property type="entry name" value="Metallo-dependent hydrolases"/>
    <property type="match status" value="1"/>
</dbReference>
<dbReference type="PANTHER" id="PTHR10819">
    <property type="entry name" value="PHOSPHOTRIESTERASE-RELATED"/>
    <property type="match status" value="1"/>
</dbReference>
<dbReference type="OrthoDB" id="9795018at2"/>
<organism evidence="4 5">
    <name type="scientific">Actinocorallia herbida</name>
    <dbReference type="NCBI Taxonomy" id="58109"/>
    <lineage>
        <taxon>Bacteria</taxon>
        <taxon>Bacillati</taxon>
        <taxon>Actinomycetota</taxon>
        <taxon>Actinomycetes</taxon>
        <taxon>Streptosporangiales</taxon>
        <taxon>Thermomonosporaceae</taxon>
        <taxon>Actinocorallia</taxon>
    </lineage>
</organism>